<evidence type="ECO:0000313" key="2">
    <source>
        <dbReference type="EMBL" id="RZF33015.1"/>
    </source>
</evidence>
<reference evidence="2 3" key="1">
    <citation type="journal article" date="2017" name="Gigascience">
        <title>Genome sequence of the small brown planthopper, Laodelphax striatellus.</title>
        <authorList>
            <person name="Zhu J."/>
            <person name="Jiang F."/>
            <person name="Wang X."/>
            <person name="Yang P."/>
            <person name="Bao Y."/>
            <person name="Zhao W."/>
            <person name="Wang W."/>
            <person name="Lu H."/>
            <person name="Wang Q."/>
            <person name="Cui N."/>
            <person name="Li J."/>
            <person name="Chen X."/>
            <person name="Luo L."/>
            <person name="Yu J."/>
            <person name="Kang L."/>
            <person name="Cui F."/>
        </authorList>
    </citation>
    <scope>NUCLEOTIDE SEQUENCE [LARGE SCALE GENOMIC DNA]</scope>
    <source>
        <strain evidence="2">Lst14</strain>
    </source>
</reference>
<keyword evidence="3" id="KW-1185">Reference proteome</keyword>
<accession>A0A482WHL2</accession>
<evidence type="ECO:0000256" key="1">
    <source>
        <dbReference type="SAM" id="MobiDB-lite"/>
    </source>
</evidence>
<dbReference type="Proteomes" id="UP000291343">
    <property type="component" value="Unassembled WGS sequence"/>
</dbReference>
<name>A0A482WHL2_LAOST</name>
<feature type="region of interest" description="Disordered" evidence="1">
    <location>
        <begin position="1"/>
        <end position="30"/>
    </location>
</feature>
<proteinExistence type="predicted"/>
<evidence type="ECO:0000313" key="3">
    <source>
        <dbReference type="Proteomes" id="UP000291343"/>
    </source>
</evidence>
<dbReference type="InParanoid" id="A0A482WHL2"/>
<organism evidence="2 3">
    <name type="scientific">Laodelphax striatellus</name>
    <name type="common">Small brown planthopper</name>
    <name type="synonym">Delphax striatella</name>
    <dbReference type="NCBI Taxonomy" id="195883"/>
    <lineage>
        <taxon>Eukaryota</taxon>
        <taxon>Metazoa</taxon>
        <taxon>Ecdysozoa</taxon>
        <taxon>Arthropoda</taxon>
        <taxon>Hexapoda</taxon>
        <taxon>Insecta</taxon>
        <taxon>Pterygota</taxon>
        <taxon>Neoptera</taxon>
        <taxon>Paraneoptera</taxon>
        <taxon>Hemiptera</taxon>
        <taxon>Auchenorrhyncha</taxon>
        <taxon>Fulgoroidea</taxon>
        <taxon>Delphacidae</taxon>
        <taxon>Criomorphinae</taxon>
        <taxon>Laodelphax</taxon>
    </lineage>
</organism>
<protein>
    <submittedName>
        <fullName evidence="2">Uncharacterized protein</fullName>
    </submittedName>
</protein>
<comment type="caution">
    <text evidence="2">The sequence shown here is derived from an EMBL/GenBank/DDBJ whole genome shotgun (WGS) entry which is preliminary data.</text>
</comment>
<dbReference type="AlphaFoldDB" id="A0A482WHL2"/>
<dbReference type="EMBL" id="QKKF02035323">
    <property type="protein sequence ID" value="RZF33015.1"/>
    <property type="molecule type" value="Genomic_DNA"/>
</dbReference>
<dbReference type="SMR" id="A0A482WHL2"/>
<sequence length="66" mass="7499">MPAAAEMLVEPPFERSSAPDDFQSAPDQKRHDHFIREAVDTIIKEAVYKVRVISIANNALKLPLFY</sequence>
<gene>
    <name evidence="2" type="ORF">LSTR_LSTR017636</name>
</gene>